<dbReference type="Gene3D" id="3.30.560.10">
    <property type="entry name" value="Glucose Oxidase, domain 3"/>
    <property type="match status" value="1"/>
</dbReference>
<feature type="signal peptide" evidence="2">
    <location>
        <begin position="1"/>
        <end position="17"/>
    </location>
</feature>
<dbReference type="SUPFAM" id="SSF51905">
    <property type="entry name" value="FAD/NAD(P)-binding domain"/>
    <property type="match status" value="1"/>
</dbReference>
<reference evidence="4 5" key="1">
    <citation type="submission" date="2017-03" db="EMBL/GenBank/DDBJ databases">
        <title>Genomes of endolithic fungi from Antarctica.</title>
        <authorList>
            <person name="Coleine C."/>
            <person name="Masonjones S."/>
            <person name="Stajich J.E."/>
        </authorList>
    </citation>
    <scope>NUCLEOTIDE SEQUENCE [LARGE SCALE GENOMIC DNA]</scope>
    <source>
        <strain evidence="4 5">CCFEE 6315</strain>
    </source>
</reference>
<dbReference type="GO" id="GO:0016614">
    <property type="term" value="F:oxidoreductase activity, acting on CH-OH group of donors"/>
    <property type="evidence" value="ECO:0007669"/>
    <property type="project" value="InterPro"/>
</dbReference>
<dbReference type="InterPro" id="IPR012132">
    <property type="entry name" value="GMC_OxRdtase"/>
</dbReference>
<dbReference type="PANTHER" id="PTHR11552">
    <property type="entry name" value="GLUCOSE-METHANOL-CHOLINE GMC OXIDOREDUCTASE"/>
    <property type="match status" value="1"/>
</dbReference>
<evidence type="ECO:0000259" key="3">
    <source>
        <dbReference type="Pfam" id="PF00732"/>
    </source>
</evidence>
<evidence type="ECO:0000313" key="5">
    <source>
        <dbReference type="Proteomes" id="UP000308549"/>
    </source>
</evidence>
<dbReference type="OrthoDB" id="269227at2759"/>
<dbReference type="GO" id="GO:0050660">
    <property type="term" value="F:flavin adenine dinucleotide binding"/>
    <property type="evidence" value="ECO:0007669"/>
    <property type="project" value="InterPro"/>
</dbReference>
<comment type="caution">
    <text evidence="4">The sequence shown here is derived from an EMBL/GenBank/DDBJ whole genome shotgun (WGS) entry which is preliminary data.</text>
</comment>
<dbReference type="InterPro" id="IPR036188">
    <property type="entry name" value="FAD/NAD-bd_sf"/>
</dbReference>
<feature type="chain" id="PRO_5020215541" description="Glucose-methanol-choline oxidoreductase N-terminal domain-containing protein" evidence="2">
    <location>
        <begin position="18"/>
        <end position="283"/>
    </location>
</feature>
<dbReference type="AlphaFoldDB" id="A0A4U0UDK4"/>
<accession>A0A4U0UDK4</accession>
<evidence type="ECO:0000256" key="1">
    <source>
        <dbReference type="ARBA" id="ARBA00010790"/>
    </source>
</evidence>
<dbReference type="InterPro" id="IPR000172">
    <property type="entry name" value="GMC_OxRdtase_N"/>
</dbReference>
<keyword evidence="2" id="KW-0732">Signal</keyword>
<comment type="similarity">
    <text evidence="1">Belongs to the GMC oxidoreductase family.</text>
</comment>
<evidence type="ECO:0000313" key="4">
    <source>
        <dbReference type="EMBL" id="TKA33578.1"/>
    </source>
</evidence>
<dbReference type="Gene3D" id="3.50.50.60">
    <property type="entry name" value="FAD/NAD(P)-binding domain"/>
    <property type="match status" value="1"/>
</dbReference>
<organism evidence="4 5">
    <name type="scientific">Salinomyces thailandicus</name>
    <dbReference type="NCBI Taxonomy" id="706561"/>
    <lineage>
        <taxon>Eukaryota</taxon>
        <taxon>Fungi</taxon>
        <taxon>Dikarya</taxon>
        <taxon>Ascomycota</taxon>
        <taxon>Pezizomycotina</taxon>
        <taxon>Dothideomycetes</taxon>
        <taxon>Dothideomycetidae</taxon>
        <taxon>Mycosphaerellales</taxon>
        <taxon>Teratosphaeriaceae</taxon>
        <taxon>Salinomyces</taxon>
    </lineage>
</organism>
<keyword evidence="5" id="KW-1185">Reference proteome</keyword>
<sequence length="283" mass="30463">MFVLLGFALCIVRIVLSLPLNSPLLPSYDYIIVGGGPAGLTIANRLSEDPEVNVLLLEAGPADHGESTIALPGMIGDEIGSRYDWNLSTTAQTYLNGEPRTISQGHGLGGGTLINGMLWNRGGVGDYEAWVQLGNEGWSWDDLLPYFRKSETYTPVSTEELAMQFSIEADADVHGYDGPVKVSFPHFMWNSSAVLFEALNELGVTTAYDPNAGLIAGASFLPLNLDPALQTRSTARTAYYDPVLGRANLWVSTGQYATRILFDGRDGAIDVTASQSQDSNSHG</sequence>
<protein>
    <recommendedName>
        <fullName evidence="3">Glucose-methanol-choline oxidoreductase N-terminal domain-containing protein</fullName>
    </recommendedName>
</protein>
<name>A0A4U0UDK4_9PEZI</name>
<feature type="domain" description="Glucose-methanol-choline oxidoreductase N-terminal" evidence="3">
    <location>
        <begin position="28"/>
        <end position="275"/>
    </location>
</feature>
<dbReference type="PANTHER" id="PTHR11552:SF115">
    <property type="entry name" value="DEHYDROGENASE XPTC-RELATED"/>
    <property type="match status" value="1"/>
</dbReference>
<dbReference type="Pfam" id="PF00732">
    <property type="entry name" value="GMC_oxred_N"/>
    <property type="match status" value="1"/>
</dbReference>
<gene>
    <name evidence="4" type="ORF">B0A50_00414</name>
</gene>
<evidence type="ECO:0000256" key="2">
    <source>
        <dbReference type="SAM" id="SignalP"/>
    </source>
</evidence>
<dbReference type="Proteomes" id="UP000308549">
    <property type="component" value="Unassembled WGS sequence"/>
</dbReference>
<dbReference type="GO" id="GO:0044550">
    <property type="term" value="P:secondary metabolite biosynthetic process"/>
    <property type="evidence" value="ECO:0007669"/>
    <property type="project" value="TreeGrafter"/>
</dbReference>
<proteinExistence type="inferred from homology"/>
<dbReference type="EMBL" id="NAJL01000002">
    <property type="protein sequence ID" value="TKA33578.1"/>
    <property type="molecule type" value="Genomic_DNA"/>
</dbReference>